<gene>
    <name evidence="1" type="ORF">FVR03_09920</name>
</gene>
<dbReference type="EMBL" id="VRTY01000030">
    <property type="protein sequence ID" value="TXK47154.1"/>
    <property type="molecule type" value="Genomic_DNA"/>
</dbReference>
<reference evidence="1 2" key="1">
    <citation type="submission" date="2019-08" db="EMBL/GenBank/DDBJ databases">
        <authorList>
            <person name="Shi S."/>
        </authorList>
    </citation>
    <scope>NUCLEOTIDE SEQUENCE [LARGE SCALE GENOMIC DNA]</scope>
    <source>
        <strain evidence="1 2">GY10130</strain>
    </source>
</reference>
<sequence length="114" mass="13787">MTIKKLQKINQFSKLCKTEINAILTKKGYKLTKEEDHPASFESKYWVWTNYRTKHCYRFIWDGKNDWFSLEESPYINDPEKVGWADVIVVDFEGHVSNLDYWKEIIREITFEIE</sequence>
<organism evidence="1 2">
    <name type="scientific">Pontibacter qinzhouensis</name>
    <dbReference type="NCBI Taxonomy" id="2603253"/>
    <lineage>
        <taxon>Bacteria</taxon>
        <taxon>Pseudomonadati</taxon>
        <taxon>Bacteroidota</taxon>
        <taxon>Cytophagia</taxon>
        <taxon>Cytophagales</taxon>
        <taxon>Hymenobacteraceae</taxon>
        <taxon>Pontibacter</taxon>
    </lineage>
</organism>
<accession>A0A5C8K6F0</accession>
<proteinExistence type="predicted"/>
<name>A0A5C8K6F0_9BACT</name>
<dbReference type="RefSeq" id="WP_147921591.1">
    <property type="nucleotide sequence ID" value="NZ_VRTY01000030.1"/>
</dbReference>
<dbReference type="AlphaFoldDB" id="A0A5C8K6F0"/>
<dbReference type="Proteomes" id="UP000321926">
    <property type="component" value="Unassembled WGS sequence"/>
</dbReference>
<dbReference type="OrthoDB" id="342114at2"/>
<keyword evidence="2" id="KW-1185">Reference proteome</keyword>
<evidence type="ECO:0000313" key="2">
    <source>
        <dbReference type="Proteomes" id="UP000321926"/>
    </source>
</evidence>
<protein>
    <submittedName>
        <fullName evidence="1">Uncharacterized protein</fullName>
    </submittedName>
</protein>
<comment type="caution">
    <text evidence="1">The sequence shown here is derived from an EMBL/GenBank/DDBJ whole genome shotgun (WGS) entry which is preliminary data.</text>
</comment>
<evidence type="ECO:0000313" key="1">
    <source>
        <dbReference type="EMBL" id="TXK47154.1"/>
    </source>
</evidence>